<accession>A0A1H3RGE1</accession>
<dbReference type="PANTHER" id="PTHR12631">
    <property type="entry name" value="ALPHA-L-IDURONIDASE"/>
    <property type="match status" value="1"/>
</dbReference>
<evidence type="ECO:0000313" key="3">
    <source>
        <dbReference type="EMBL" id="SDZ24726.1"/>
    </source>
</evidence>
<feature type="chain" id="PRO_5017310099" description="Beta-galactosidase" evidence="2">
    <location>
        <begin position="24"/>
        <end position="489"/>
    </location>
</feature>
<dbReference type="SUPFAM" id="SSF51445">
    <property type="entry name" value="(Trans)glycosidases"/>
    <property type="match status" value="1"/>
</dbReference>
<evidence type="ECO:0008006" key="5">
    <source>
        <dbReference type="Google" id="ProtNLM"/>
    </source>
</evidence>
<feature type="signal peptide" evidence="2">
    <location>
        <begin position="1"/>
        <end position="23"/>
    </location>
</feature>
<dbReference type="PANTHER" id="PTHR12631:SF10">
    <property type="entry name" value="BETA-XYLOSIDASE-LIKE PROTEIN-RELATED"/>
    <property type="match status" value="1"/>
</dbReference>
<protein>
    <recommendedName>
        <fullName evidence="5">Beta-galactosidase</fullName>
    </recommendedName>
</protein>
<reference evidence="4" key="1">
    <citation type="submission" date="2016-10" db="EMBL/GenBank/DDBJ databases">
        <authorList>
            <person name="Varghese N."/>
            <person name="Submissions S."/>
        </authorList>
    </citation>
    <scope>NUCLEOTIDE SEQUENCE [LARGE SCALE GENOMIC DNA]</scope>
    <source>
        <strain evidence="4">DSM 45245</strain>
    </source>
</reference>
<evidence type="ECO:0000313" key="4">
    <source>
        <dbReference type="Proteomes" id="UP000242415"/>
    </source>
</evidence>
<dbReference type="InterPro" id="IPR051923">
    <property type="entry name" value="Glycosyl_Hydrolase_39"/>
</dbReference>
<dbReference type="InterPro" id="IPR017853">
    <property type="entry name" value="GH"/>
</dbReference>
<dbReference type="AlphaFoldDB" id="A0A1H3RGE1"/>
<feature type="region of interest" description="Disordered" evidence="1">
    <location>
        <begin position="31"/>
        <end position="55"/>
    </location>
</feature>
<name>A0A1H3RGE1_9ACTN</name>
<proteinExistence type="predicted"/>
<dbReference type="Proteomes" id="UP000242415">
    <property type="component" value="Unassembled WGS sequence"/>
</dbReference>
<dbReference type="OrthoDB" id="7180791at2"/>
<organism evidence="3 4">
    <name type="scientific">Micromonospora pattaloongensis</name>
    <dbReference type="NCBI Taxonomy" id="405436"/>
    <lineage>
        <taxon>Bacteria</taxon>
        <taxon>Bacillati</taxon>
        <taxon>Actinomycetota</taxon>
        <taxon>Actinomycetes</taxon>
        <taxon>Micromonosporales</taxon>
        <taxon>Micromonosporaceae</taxon>
        <taxon>Micromonospora</taxon>
    </lineage>
</organism>
<dbReference type="EMBL" id="FNPH01000008">
    <property type="protein sequence ID" value="SDZ24726.1"/>
    <property type="molecule type" value="Genomic_DNA"/>
</dbReference>
<keyword evidence="2" id="KW-0732">Signal</keyword>
<dbReference type="GO" id="GO:0004553">
    <property type="term" value="F:hydrolase activity, hydrolyzing O-glycosyl compounds"/>
    <property type="evidence" value="ECO:0007669"/>
    <property type="project" value="TreeGrafter"/>
</dbReference>
<sequence length="489" mass="51900">MRGATRIRAALLAAVTAATVALAGCTGDEKLPARSDPSTAAPAETGAAPSLTAGGGTANPFGAHWDWSRYQQFTPYLRKLAGSATYHELSWCDIERTKGRPNWSSVDQVAARSRDLGITLSLKIRIGVCWATGGAPAYTRGQANKTESAMPRDMGAYRAFVRTLVQRYAGYGVRQYAIENEVNAPQYWAGSPDDYVRLVRAAAEAIHAADPRAQVVDSGISSVAYGFGVVDRLLRAGRGAEAVAAYKAYFARRIGTRGQKIPAVNTVAQLRTALGNETNARNLAFLAATERLLDDKVVQLRQLHFYEHFSAVPALLEYLRAQTPAGVPVEAWEVGQFWRDGDGDAASRAGEMVKVMAQLVAGGVRQAMWLPLAYNPANRAGSEVRYGLLEPDGRERAAGRMLASLVVAARGATVTPVADRGLVGVAFTRDGTSTLAVWSVSGAPVTLRGGSGLRAAPAGESLKATATVTISDTPVLLTGSGDPSQLLRR</sequence>
<dbReference type="STRING" id="405436.SAMN05444365_10836"/>
<keyword evidence="4" id="KW-1185">Reference proteome</keyword>
<evidence type="ECO:0000256" key="1">
    <source>
        <dbReference type="SAM" id="MobiDB-lite"/>
    </source>
</evidence>
<dbReference type="RefSeq" id="WP_091559491.1">
    <property type="nucleotide sequence ID" value="NZ_FNPH01000008.1"/>
</dbReference>
<dbReference type="Gene3D" id="3.20.20.80">
    <property type="entry name" value="Glycosidases"/>
    <property type="match status" value="1"/>
</dbReference>
<evidence type="ECO:0000256" key="2">
    <source>
        <dbReference type="SAM" id="SignalP"/>
    </source>
</evidence>
<gene>
    <name evidence="3" type="ORF">SAMN05444365_10836</name>
</gene>
<dbReference type="PROSITE" id="PS51257">
    <property type="entry name" value="PROKAR_LIPOPROTEIN"/>
    <property type="match status" value="1"/>
</dbReference>